<gene>
    <name evidence="2" type="ORF">VZT92_016806</name>
</gene>
<evidence type="ECO:0000313" key="3">
    <source>
        <dbReference type="Proteomes" id="UP001488805"/>
    </source>
</evidence>
<dbReference type="Proteomes" id="UP001488805">
    <property type="component" value="Unassembled WGS sequence"/>
</dbReference>
<dbReference type="EMBL" id="JBCEZU010000145">
    <property type="protein sequence ID" value="KAK9524410.1"/>
    <property type="molecule type" value="Genomic_DNA"/>
</dbReference>
<feature type="compositionally biased region" description="Basic and acidic residues" evidence="1">
    <location>
        <begin position="31"/>
        <end position="40"/>
    </location>
</feature>
<reference evidence="2 3" key="1">
    <citation type="journal article" date="2024" name="Genome Biol. Evol.">
        <title>Chromosome-level genome assembly of the viviparous eelpout Zoarces viviparus.</title>
        <authorList>
            <person name="Fuhrmann N."/>
            <person name="Brasseur M.V."/>
            <person name="Bakowski C.E."/>
            <person name="Podsiadlowski L."/>
            <person name="Prost S."/>
            <person name="Krehenwinkel H."/>
            <person name="Mayer C."/>
        </authorList>
    </citation>
    <scope>NUCLEOTIDE SEQUENCE [LARGE SCALE GENOMIC DNA]</scope>
    <source>
        <strain evidence="2">NO-MEL_2022_Ind0_liver</strain>
    </source>
</reference>
<evidence type="ECO:0000313" key="2">
    <source>
        <dbReference type="EMBL" id="KAK9524410.1"/>
    </source>
</evidence>
<dbReference type="AlphaFoldDB" id="A0AAW1EQR0"/>
<feature type="region of interest" description="Disordered" evidence="1">
    <location>
        <begin position="108"/>
        <end position="170"/>
    </location>
</feature>
<feature type="compositionally biased region" description="Polar residues" evidence="1">
    <location>
        <begin position="112"/>
        <end position="122"/>
    </location>
</feature>
<accession>A0AAW1EQR0</accession>
<feature type="compositionally biased region" description="Polar residues" evidence="1">
    <location>
        <begin position="129"/>
        <end position="156"/>
    </location>
</feature>
<comment type="caution">
    <text evidence="2">The sequence shown here is derived from an EMBL/GenBank/DDBJ whole genome shotgun (WGS) entry which is preliminary data.</text>
</comment>
<sequence>MAAVPNADSVSWRHPLNATTSKQRNIPLESARAEAQDGSHTDNTVTDLGTETTTHKESTTHETTTTAAGHKLQVCICGWEKVTSAFGLKIHQGRKKCLREQRQGPRIDQYFLRSNQSNQSNEAQRRETNQSSQSISTPVTEEGNTSTEMSVEWPTQPQRPPMEKGHKPGVKWPKAVEKKEWEIINNDLSKILEQQVGTTTRKLEKMGDIIYNYGEERFGVNKVRSRKKVPAPAKSWRQQEMDKLVRERRQMKKLWKKASDTEREGLEQLQADIKRRLATL</sequence>
<keyword evidence="3" id="KW-1185">Reference proteome</keyword>
<feature type="region of interest" description="Disordered" evidence="1">
    <location>
        <begin position="1"/>
        <end position="65"/>
    </location>
</feature>
<protein>
    <submittedName>
        <fullName evidence="2">Uncharacterized protein</fullName>
    </submittedName>
</protein>
<organism evidence="2 3">
    <name type="scientific">Zoarces viviparus</name>
    <name type="common">Viviparous eelpout</name>
    <name type="synonym">Blennius viviparus</name>
    <dbReference type="NCBI Taxonomy" id="48416"/>
    <lineage>
        <taxon>Eukaryota</taxon>
        <taxon>Metazoa</taxon>
        <taxon>Chordata</taxon>
        <taxon>Craniata</taxon>
        <taxon>Vertebrata</taxon>
        <taxon>Euteleostomi</taxon>
        <taxon>Actinopterygii</taxon>
        <taxon>Neopterygii</taxon>
        <taxon>Teleostei</taxon>
        <taxon>Neoteleostei</taxon>
        <taxon>Acanthomorphata</taxon>
        <taxon>Eupercaria</taxon>
        <taxon>Perciformes</taxon>
        <taxon>Cottioidei</taxon>
        <taxon>Zoarcales</taxon>
        <taxon>Zoarcidae</taxon>
        <taxon>Zoarcinae</taxon>
        <taxon>Zoarces</taxon>
    </lineage>
</organism>
<evidence type="ECO:0000256" key="1">
    <source>
        <dbReference type="SAM" id="MobiDB-lite"/>
    </source>
</evidence>
<proteinExistence type="predicted"/>
<name>A0AAW1EQR0_ZOAVI</name>